<evidence type="ECO:0000313" key="3">
    <source>
        <dbReference type="Proteomes" id="UP000762676"/>
    </source>
</evidence>
<proteinExistence type="predicted"/>
<gene>
    <name evidence="2" type="ORF">ElyMa_004089600</name>
</gene>
<evidence type="ECO:0000313" key="2">
    <source>
        <dbReference type="EMBL" id="GFR82111.1"/>
    </source>
</evidence>
<accession>A0AAV4GAF1</accession>
<name>A0AAV4GAF1_9GAST</name>
<evidence type="ECO:0000256" key="1">
    <source>
        <dbReference type="SAM" id="MobiDB-lite"/>
    </source>
</evidence>
<organism evidence="2 3">
    <name type="scientific">Elysia marginata</name>
    <dbReference type="NCBI Taxonomy" id="1093978"/>
    <lineage>
        <taxon>Eukaryota</taxon>
        <taxon>Metazoa</taxon>
        <taxon>Spiralia</taxon>
        <taxon>Lophotrochozoa</taxon>
        <taxon>Mollusca</taxon>
        <taxon>Gastropoda</taxon>
        <taxon>Heterobranchia</taxon>
        <taxon>Euthyneura</taxon>
        <taxon>Panpulmonata</taxon>
        <taxon>Sacoglossa</taxon>
        <taxon>Placobranchoidea</taxon>
        <taxon>Plakobranchidae</taxon>
        <taxon>Elysia</taxon>
    </lineage>
</organism>
<dbReference type="Proteomes" id="UP000762676">
    <property type="component" value="Unassembled WGS sequence"/>
</dbReference>
<reference evidence="2 3" key="1">
    <citation type="journal article" date="2021" name="Elife">
        <title>Chloroplast acquisition without the gene transfer in kleptoplastic sea slugs, Plakobranchus ocellatus.</title>
        <authorList>
            <person name="Maeda T."/>
            <person name="Takahashi S."/>
            <person name="Yoshida T."/>
            <person name="Shimamura S."/>
            <person name="Takaki Y."/>
            <person name="Nagai Y."/>
            <person name="Toyoda A."/>
            <person name="Suzuki Y."/>
            <person name="Arimoto A."/>
            <person name="Ishii H."/>
            <person name="Satoh N."/>
            <person name="Nishiyama T."/>
            <person name="Hasebe M."/>
            <person name="Maruyama T."/>
            <person name="Minagawa J."/>
            <person name="Obokata J."/>
            <person name="Shigenobu S."/>
        </authorList>
    </citation>
    <scope>NUCLEOTIDE SEQUENCE [LARGE SCALE GENOMIC DNA]</scope>
</reference>
<comment type="caution">
    <text evidence="2">The sequence shown here is derived from an EMBL/GenBank/DDBJ whole genome shotgun (WGS) entry which is preliminary data.</text>
</comment>
<sequence length="102" mass="11388">MNGQTSRQSVSQPSQSVRPSNYGVPARADRLFATDRQTNTRTGGQAKTRPRPRLSAAPAGPATNLPTVTHTHILIITTYIKTHYHDIHTFFYHNHILRTAVI</sequence>
<dbReference type="AlphaFoldDB" id="A0AAV4GAF1"/>
<dbReference type="EMBL" id="BMAT01008308">
    <property type="protein sequence ID" value="GFR82111.1"/>
    <property type="molecule type" value="Genomic_DNA"/>
</dbReference>
<feature type="region of interest" description="Disordered" evidence="1">
    <location>
        <begin position="1"/>
        <end position="64"/>
    </location>
</feature>
<keyword evidence="3" id="KW-1185">Reference proteome</keyword>
<feature type="compositionally biased region" description="Polar residues" evidence="1">
    <location>
        <begin position="35"/>
        <end position="45"/>
    </location>
</feature>
<protein>
    <submittedName>
        <fullName evidence="2">Uncharacterized protein</fullName>
    </submittedName>
</protein>
<feature type="compositionally biased region" description="Low complexity" evidence="1">
    <location>
        <begin position="1"/>
        <end position="20"/>
    </location>
</feature>